<gene>
    <name evidence="1" type="ORF">VV01_06400</name>
</gene>
<dbReference type="OrthoDB" id="5143764at2"/>
<evidence type="ECO:0000313" key="2">
    <source>
        <dbReference type="Proteomes" id="UP000037397"/>
    </source>
</evidence>
<dbReference type="RefSeq" id="WP_050669160.1">
    <property type="nucleotide sequence ID" value="NZ_LAIR01000002.1"/>
</dbReference>
<name>A0A0L6CGD5_9MICO</name>
<evidence type="ECO:0000313" key="1">
    <source>
        <dbReference type="EMBL" id="KNX36862.1"/>
    </source>
</evidence>
<organism evidence="1 2">
    <name type="scientific">Luteipulveratus halotolerans</name>
    <dbReference type="NCBI Taxonomy" id="1631356"/>
    <lineage>
        <taxon>Bacteria</taxon>
        <taxon>Bacillati</taxon>
        <taxon>Actinomycetota</taxon>
        <taxon>Actinomycetes</taxon>
        <taxon>Micrococcales</taxon>
        <taxon>Dermacoccaceae</taxon>
        <taxon>Luteipulveratus</taxon>
    </lineage>
</organism>
<dbReference type="AlphaFoldDB" id="A0A0L6CGD5"/>
<comment type="caution">
    <text evidence="1">The sequence shown here is derived from an EMBL/GenBank/DDBJ whole genome shotgun (WGS) entry which is preliminary data.</text>
</comment>
<protein>
    <submittedName>
        <fullName evidence="1">Uncharacterized protein</fullName>
    </submittedName>
</protein>
<accession>A0A0L6CGD5</accession>
<proteinExistence type="predicted"/>
<dbReference type="EMBL" id="LAIR01000002">
    <property type="protein sequence ID" value="KNX36862.1"/>
    <property type="molecule type" value="Genomic_DNA"/>
</dbReference>
<sequence>MFRNLGLILVAIVLLSIVWFFVKGKVSRTHEQVRERALEGGFGRAMTSGPATKHLAMMGRTLTLGADPQRTGELIAHVAGADDRVTAVRPEEGALVVEIDGSRPLVRAHLRPDRTVIGVDEMSWEMGFPQGAQVWNRVVDALTESAGKQGIAVSEGAREFVRADRPSDGAEVWVVRS</sequence>
<keyword evidence="2" id="KW-1185">Reference proteome</keyword>
<dbReference type="Proteomes" id="UP000037397">
    <property type="component" value="Unassembled WGS sequence"/>
</dbReference>
<dbReference type="STRING" id="1631356.VV01_06400"/>
<reference evidence="2" key="1">
    <citation type="submission" date="2015-03" db="EMBL/GenBank/DDBJ databases">
        <title>Luteipulveratus halotolerans sp. nov., a novel actinobacterium (Dermacoccaceae) from Sarawak, Malaysia.</title>
        <authorList>
            <person name="Juboi H."/>
            <person name="Basik A."/>
            <person name="Shamsul S.S."/>
            <person name="Arnold P."/>
            <person name="Schmitt E.K."/>
            <person name="Sanglier J.-J."/>
            <person name="Yeo T."/>
        </authorList>
    </citation>
    <scope>NUCLEOTIDE SEQUENCE [LARGE SCALE GENOMIC DNA]</scope>
    <source>
        <strain evidence="2">C296001</strain>
    </source>
</reference>